<comment type="caution">
    <text evidence="1">The sequence shown here is derived from an EMBL/GenBank/DDBJ whole genome shotgun (WGS) entry which is preliminary data.</text>
</comment>
<dbReference type="Pfam" id="PF09501">
    <property type="entry name" value="Bac_small_YrzI"/>
    <property type="match status" value="1"/>
</dbReference>
<dbReference type="GeneID" id="92851453"/>
<evidence type="ECO:0000313" key="1">
    <source>
        <dbReference type="EMBL" id="EME73936.1"/>
    </source>
</evidence>
<dbReference type="AlphaFoldDB" id="M5P1L5"/>
<name>M5P1L5_9BACI</name>
<sequence>MTIDLFFITLTIREKSKSPEEYEIEEIYNEMRDRWLRYLYRSGIEVAARIYK</sequence>
<organism evidence="1 2">
    <name type="scientific">Bacillus sonorensis L12</name>
    <dbReference type="NCBI Taxonomy" id="1274524"/>
    <lineage>
        <taxon>Bacteria</taxon>
        <taxon>Bacillati</taxon>
        <taxon>Bacillota</taxon>
        <taxon>Bacilli</taxon>
        <taxon>Bacillales</taxon>
        <taxon>Bacillaceae</taxon>
        <taxon>Bacillus</taxon>
    </lineage>
</organism>
<accession>M5P1L5</accession>
<reference evidence="1 2" key="1">
    <citation type="journal article" date="2013" name="Genome Announc.">
        <title>Draft Whole-Genome Sequence of Bacillus sonorensis Strain L12, a Source of Nonribosomal Lipopeptides.</title>
        <authorList>
            <person name="Adimpong D.B."/>
            <person name="Sorensen K.I."/>
            <person name="Nielsen D.S."/>
            <person name="Thorsen L."/>
            <person name="Rasmussen T.B."/>
            <person name="Derkx P.M."/>
            <person name="Jespersen L."/>
        </authorList>
    </citation>
    <scope>NUCLEOTIDE SEQUENCE [LARGE SCALE GENOMIC DNA]</scope>
    <source>
        <strain evidence="1 2">L12</strain>
    </source>
</reference>
<gene>
    <name evidence="1" type="ORF">BSONL12_13256</name>
</gene>
<protein>
    <submittedName>
        <fullName evidence="1">Uncharacterized protein</fullName>
    </submittedName>
</protein>
<evidence type="ECO:0000313" key="2">
    <source>
        <dbReference type="Proteomes" id="UP000011907"/>
    </source>
</evidence>
<dbReference type="RefSeq" id="WP_006638631.1">
    <property type="nucleotide sequence ID" value="NZ_AOFM01000008.1"/>
</dbReference>
<dbReference type="EMBL" id="AOFM01000008">
    <property type="protein sequence ID" value="EME73936.1"/>
    <property type="molecule type" value="Genomic_DNA"/>
</dbReference>
<dbReference type="PATRIC" id="fig|1274524.3.peg.2860"/>
<dbReference type="InterPro" id="IPR012655">
    <property type="entry name" value="YrzI"/>
</dbReference>
<dbReference type="Proteomes" id="UP000011907">
    <property type="component" value="Unassembled WGS sequence"/>
</dbReference>
<proteinExistence type="predicted"/>